<keyword evidence="3" id="KW-1185">Reference proteome</keyword>
<organism evidence="2 3">
    <name type="scientific">Lacinutrix gracilariae</name>
    <dbReference type="NCBI Taxonomy" id="1747198"/>
    <lineage>
        <taxon>Bacteria</taxon>
        <taxon>Pseudomonadati</taxon>
        <taxon>Bacteroidota</taxon>
        <taxon>Flavobacteriia</taxon>
        <taxon>Flavobacteriales</taxon>
        <taxon>Flavobacteriaceae</taxon>
        <taxon>Lacinutrix</taxon>
    </lineage>
</organism>
<dbReference type="RefSeq" id="WP_379905179.1">
    <property type="nucleotide sequence ID" value="NZ_JBHULM010000011.1"/>
</dbReference>
<dbReference type="InterPro" id="IPR050126">
    <property type="entry name" value="Ap4A_hydrolase"/>
</dbReference>
<dbReference type="SUPFAM" id="SSF56300">
    <property type="entry name" value="Metallo-dependent phosphatases"/>
    <property type="match status" value="1"/>
</dbReference>
<dbReference type="GO" id="GO:0016787">
    <property type="term" value="F:hydrolase activity"/>
    <property type="evidence" value="ECO:0007669"/>
    <property type="project" value="UniProtKB-KW"/>
</dbReference>
<comment type="caution">
    <text evidence="2">The sequence shown here is derived from an EMBL/GenBank/DDBJ whole genome shotgun (WGS) entry which is preliminary data.</text>
</comment>
<dbReference type="InterPro" id="IPR029052">
    <property type="entry name" value="Metallo-depent_PP-like"/>
</dbReference>
<evidence type="ECO:0000313" key="2">
    <source>
        <dbReference type="EMBL" id="MFD2543367.1"/>
    </source>
</evidence>
<gene>
    <name evidence="2" type="ORF">ACFSSB_13625</name>
</gene>
<name>A0ABW5K355_9FLAO</name>
<evidence type="ECO:0000313" key="3">
    <source>
        <dbReference type="Proteomes" id="UP001597467"/>
    </source>
</evidence>
<dbReference type="EC" id="3.1.-.-" evidence="2"/>
<sequence>MKQSRTLAIGDIHGGLKALKQLLQRIEVTEKDCFIFLGDYVDGWSDSAQVISFLIDFSKQYNCTFIRGNHDVWCMQWLETGNINDSWYLHGGKETIASYKTITNAEKKEHLAFFKTTKLYLLDSKNRLFLHAGFTSMHGVTREVNPESFYYDRTLWEMALTMDKSIPEDAIIYPKRLKHYHEIYIGHTPTTNFNKHTPTNAVNIWNVDTGAAFKGKLSAIDVDTKEIYQSEPVYSFYPNELGRNK</sequence>
<dbReference type="CDD" id="cd00144">
    <property type="entry name" value="MPP_PPP_family"/>
    <property type="match status" value="1"/>
</dbReference>
<accession>A0ABW5K355</accession>
<dbReference type="Pfam" id="PF00149">
    <property type="entry name" value="Metallophos"/>
    <property type="match status" value="1"/>
</dbReference>
<protein>
    <submittedName>
        <fullName evidence="2">Metallophosphoesterase family protein</fullName>
        <ecNumber evidence="2">3.1.-.-</ecNumber>
    </submittedName>
</protein>
<dbReference type="Gene3D" id="3.60.21.10">
    <property type="match status" value="1"/>
</dbReference>
<reference evidence="3" key="1">
    <citation type="journal article" date="2019" name="Int. J. Syst. Evol. Microbiol.">
        <title>The Global Catalogue of Microorganisms (GCM) 10K type strain sequencing project: providing services to taxonomists for standard genome sequencing and annotation.</title>
        <authorList>
            <consortium name="The Broad Institute Genomics Platform"/>
            <consortium name="The Broad Institute Genome Sequencing Center for Infectious Disease"/>
            <person name="Wu L."/>
            <person name="Ma J."/>
        </authorList>
    </citation>
    <scope>NUCLEOTIDE SEQUENCE [LARGE SCALE GENOMIC DNA]</scope>
    <source>
        <strain evidence="3">KCTC 42808</strain>
    </source>
</reference>
<keyword evidence="2" id="KW-0378">Hydrolase</keyword>
<dbReference type="Proteomes" id="UP001597467">
    <property type="component" value="Unassembled WGS sequence"/>
</dbReference>
<proteinExistence type="predicted"/>
<feature type="domain" description="Calcineurin-like phosphoesterase" evidence="1">
    <location>
        <begin position="5"/>
        <end position="205"/>
    </location>
</feature>
<dbReference type="PANTHER" id="PTHR42850">
    <property type="entry name" value="METALLOPHOSPHOESTERASE"/>
    <property type="match status" value="1"/>
</dbReference>
<evidence type="ECO:0000259" key="1">
    <source>
        <dbReference type="Pfam" id="PF00149"/>
    </source>
</evidence>
<dbReference type="InterPro" id="IPR004843">
    <property type="entry name" value="Calcineurin-like_PHP"/>
</dbReference>
<dbReference type="EMBL" id="JBHULM010000011">
    <property type="protein sequence ID" value="MFD2543367.1"/>
    <property type="molecule type" value="Genomic_DNA"/>
</dbReference>
<dbReference type="PANTHER" id="PTHR42850:SF4">
    <property type="entry name" value="ZINC-DEPENDENT ENDOPOLYPHOSPHATASE"/>
    <property type="match status" value="1"/>
</dbReference>